<name>A0ACC1CDY7_9NEOP</name>
<accession>A0ACC1CDY7</accession>
<organism evidence="1 2">
    <name type="scientific">Dendrolimus kikuchii</name>
    <dbReference type="NCBI Taxonomy" id="765133"/>
    <lineage>
        <taxon>Eukaryota</taxon>
        <taxon>Metazoa</taxon>
        <taxon>Ecdysozoa</taxon>
        <taxon>Arthropoda</taxon>
        <taxon>Hexapoda</taxon>
        <taxon>Insecta</taxon>
        <taxon>Pterygota</taxon>
        <taxon>Neoptera</taxon>
        <taxon>Endopterygota</taxon>
        <taxon>Lepidoptera</taxon>
        <taxon>Glossata</taxon>
        <taxon>Ditrysia</taxon>
        <taxon>Bombycoidea</taxon>
        <taxon>Lasiocampidae</taxon>
        <taxon>Dendrolimus</taxon>
    </lineage>
</organism>
<reference evidence="1 2" key="1">
    <citation type="journal article" date="2021" name="Front. Genet.">
        <title>Chromosome-Level Genome Assembly Reveals Significant Gene Expansion in the Toll and IMD Signaling Pathways of Dendrolimus kikuchii.</title>
        <authorList>
            <person name="Zhou J."/>
            <person name="Wu P."/>
            <person name="Xiong Z."/>
            <person name="Liu N."/>
            <person name="Zhao N."/>
            <person name="Ji M."/>
            <person name="Qiu Y."/>
            <person name="Yang B."/>
        </authorList>
    </citation>
    <scope>NUCLEOTIDE SEQUENCE [LARGE SCALE GENOMIC DNA]</scope>
    <source>
        <strain evidence="1">Ann1</strain>
    </source>
</reference>
<dbReference type="EMBL" id="CM034415">
    <property type="protein sequence ID" value="KAJ0169722.1"/>
    <property type="molecule type" value="Genomic_DNA"/>
</dbReference>
<evidence type="ECO:0000313" key="1">
    <source>
        <dbReference type="EMBL" id="KAJ0169722.1"/>
    </source>
</evidence>
<dbReference type="Proteomes" id="UP000824533">
    <property type="component" value="Linkage Group LG29"/>
</dbReference>
<gene>
    <name evidence="1" type="ORF">K1T71_014328</name>
</gene>
<proteinExistence type="predicted"/>
<protein>
    <submittedName>
        <fullName evidence="1">Uncharacterized protein</fullName>
    </submittedName>
</protein>
<evidence type="ECO:0000313" key="2">
    <source>
        <dbReference type="Proteomes" id="UP000824533"/>
    </source>
</evidence>
<keyword evidence="2" id="KW-1185">Reference proteome</keyword>
<sequence>MDINNQHPTPICRHKRYSSTPDVLRMRVQPQALLALVLVVTPPTSQEVFMDRCDMIVEDNEQFICNNGRYKIITSPYKAVHIICRDTKLNCSRFPSIDLANNLTLKHVSVVGCGLVEPVSCFLAKLHVADAERLLLEELVTPLTAYHFEGLRATTVLKIYNRESSREENFPYKMFAMLPHLKEVHIYGFQLLEPRLLQAPFVTTLWLSSDSISELPPGSFHGLPSLDTLVLSQNLIVDINNDTFSGLNRIRLLNLYGNRISVLRGGALSPLRVLEYLIIVDNPLRHLHDGFLQGLNHLTNVTISSSESLKLDPRTFADLRSLRRLILKKCGLQELPGTVFKGSKAIKTLTLSNNQLELLHPDLFKDQIEMIELDLSKNRVTDITSDLFMTLKKLEKLDMSSNQLEIFPDSEPLQLDPRVFADIRSLRYAALVEGSLQELPSTVFRGSKAIQTLILKNNRIERLHPEVFSDQTEMTKLDLSKNRLTNIAVDLFITLKELKDLDLSYNRLEIFPDEFPFFGKHVTVDLRDNNISTVFLDSMSFPLENTPAYFILDQNPLNCDCHIYPFSKIATSSNHTQNSLESARCNAPIWLEGTGLMQVALDEFVCQIKCPSVCNCTEDARKGVVEAVCSEVSAEPSRMTNKVSLKFTRKPKALRHFSFNNVVKIDLSGLHLNEIDFETLPETVKVLNLSDNNLNYIPNDVLKRNISFDLSDNPLFCDCWNQEHVAELQQNSANILDYPALRCKDGMLLSQVDVQRICDVWKATVIGVTVTVLGVICLLFAVAIYRQSFEVKVYLSKYFPYLLPEEKYDASKKFDVFISYAHQDEGFVRDTLLPKLEGPPINVKTCIHSRDWIVGEMIPYNIVKSVEESRRTVIVLSENFLKSIWGLLEFRAAHVQASREGRTRVVVILLDDVTNREELDKEIKAYLQTNTYIKWGEPWFWEKLAYALPKRGQKVDRREEKRLQSVAIELAKKGLDVQLNNME</sequence>
<comment type="caution">
    <text evidence="1">The sequence shown here is derived from an EMBL/GenBank/DDBJ whole genome shotgun (WGS) entry which is preliminary data.</text>
</comment>